<name>A0A8S5VF94_9CAUD</name>
<sequence length="132" mass="14318">MNNYFNSYQSCKVPEVNGMNGANAYQIGVNSSVLLLDTNSPIVYLKQTDGGGYATVSAFDLVPHKDTATKTIEDINSRLDRLEELIREQVTNAGEYKQPTQQPPSATSNAIMQNAGNDTRAVSSTNGTAKRN</sequence>
<feature type="compositionally biased region" description="Polar residues" evidence="1">
    <location>
        <begin position="98"/>
        <end position="132"/>
    </location>
</feature>
<proteinExistence type="predicted"/>
<evidence type="ECO:0000313" key="2">
    <source>
        <dbReference type="EMBL" id="DAG05275.1"/>
    </source>
</evidence>
<feature type="region of interest" description="Disordered" evidence="1">
    <location>
        <begin position="91"/>
        <end position="132"/>
    </location>
</feature>
<evidence type="ECO:0000256" key="1">
    <source>
        <dbReference type="SAM" id="MobiDB-lite"/>
    </source>
</evidence>
<protein>
    <submittedName>
        <fullName evidence="2">Uncharacterized protein</fullName>
    </submittedName>
</protein>
<reference evidence="2" key="1">
    <citation type="journal article" date="2021" name="Proc. Natl. Acad. Sci. U.S.A.">
        <title>A Catalog of Tens of Thousands of Viruses from Human Metagenomes Reveals Hidden Associations with Chronic Diseases.</title>
        <authorList>
            <person name="Tisza M.J."/>
            <person name="Buck C.B."/>
        </authorList>
    </citation>
    <scope>NUCLEOTIDE SEQUENCE</scope>
    <source>
        <strain evidence="2">Ctbxa26</strain>
    </source>
</reference>
<organism evidence="2">
    <name type="scientific">Siphoviridae sp. ctbxa26</name>
    <dbReference type="NCBI Taxonomy" id="2825568"/>
    <lineage>
        <taxon>Viruses</taxon>
        <taxon>Duplodnaviria</taxon>
        <taxon>Heunggongvirae</taxon>
        <taxon>Uroviricota</taxon>
        <taxon>Caudoviricetes</taxon>
    </lineage>
</organism>
<dbReference type="EMBL" id="BK016254">
    <property type="protein sequence ID" value="DAG05275.1"/>
    <property type="molecule type" value="Genomic_DNA"/>
</dbReference>
<accession>A0A8S5VF94</accession>